<dbReference type="InterPro" id="IPR036865">
    <property type="entry name" value="CRAL-TRIO_dom_sf"/>
</dbReference>
<comment type="caution">
    <text evidence="2">The sequence shown here is derived from an EMBL/GenBank/DDBJ whole genome shotgun (WGS) entry which is preliminary data.</text>
</comment>
<accession>A0A226D5K1</accession>
<dbReference type="CDD" id="cd00170">
    <property type="entry name" value="SEC14"/>
    <property type="match status" value="1"/>
</dbReference>
<dbReference type="Proteomes" id="UP000198287">
    <property type="component" value="Unassembled WGS sequence"/>
</dbReference>
<dbReference type="GO" id="GO:0016020">
    <property type="term" value="C:membrane"/>
    <property type="evidence" value="ECO:0007669"/>
    <property type="project" value="TreeGrafter"/>
</dbReference>
<dbReference type="PANTHER" id="PTHR10174">
    <property type="entry name" value="ALPHA-TOCOPHEROL TRANSFER PROTEIN-RELATED"/>
    <property type="match status" value="1"/>
</dbReference>
<name>A0A226D5K1_FOLCA</name>
<dbReference type="SUPFAM" id="SSF52087">
    <property type="entry name" value="CRAL/TRIO domain"/>
    <property type="match status" value="1"/>
</dbReference>
<proteinExistence type="predicted"/>
<dbReference type="Pfam" id="PF00650">
    <property type="entry name" value="CRAL_TRIO"/>
    <property type="match status" value="1"/>
</dbReference>
<evidence type="ECO:0000313" key="2">
    <source>
        <dbReference type="EMBL" id="OXA40845.1"/>
    </source>
</evidence>
<protein>
    <submittedName>
        <fullName evidence="2">Alpha-tocopherol transfer protein</fullName>
    </submittedName>
</protein>
<dbReference type="PROSITE" id="PS50191">
    <property type="entry name" value="CRAL_TRIO"/>
    <property type="match status" value="1"/>
</dbReference>
<gene>
    <name evidence="2" type="ORF">Fcan01_24370</name>
</gene>
<organism evidence="2 3">
    <name type="scientific">Folsomia candida</name>
    <name type="common">Springtail</name>
    <dbReference type="NCBI Taxonomy" id="158441"/>
    <lineage>
        <taxon>Eukaryota</taxon>
        <taxon>Metazoa</taxon>
        <taxon>Ecdysozoa</taxon>
        <taxon>Arthropoda</taxon>
        <taxon>Hexapoda</taxon>
        <taxon>Collembola</taxon>
        <taxon>Entomobryomorpha</taxon>
        <taxon>Isotomoidea</taxon>
        <taxon>Isotomidae</taxon>
        <taxon>Proisotominae</taxon>
        <taxon>Folsomia</taxon>
    </lineage>
</organism>
<feature type="domain" description="CRAL-TRIO" evidence="1">
    <location>
        <begin position="97"/>
        <end position="264"/>
    </location>
</feature>
<dbReference type="OrthoDB" id="6682367at2759"/>
<dbReference type="AlphaFoldDB" id="A0A226D5K1"/>
<dbReference type="Gene3D" id="1.20.5.1200">
    <property type="entry name" value="Alpha-tocopherol transfer"/>
    <property type="match status" value="1"/>
</dbReference>
<dbReference type="EMBL" id="LNIX01000031">
    <property type="protein sequence ID" value="OXA40845.1"/>
    <property type="molecule type" value="Genomic_DNA"/>
</dbReference>
<keyword evidence="3" id="KW-1185">Reference proteome</keyword>
<evidence type="ECO:0000313" key="3">
    <source>
        <dbReference type="Proteomes" id="UP000198287"/>
    </source>
</evidence>
<sequence length="301" mass="34480">MNKSTESFKEAILRLFPPPGSYTTEEEQAIQKFYDLVDGDEILQDWKKYALEPIIIFCLRICQLESRPMFEVARALFQVTMVTFPDLVSRLNAKNFPNVATSEMFQILKRNRDDVGPSVVVIRISKWDPSKAILDDVLTFNFLLYIFAAKSSPEMQRAGILVIVDMRGLRLEHVRHVTTVDLVKKSAIISLKVPTKLSKKVVKGCILVHSNAIVVRTFHAFKWLIPKKMEKKIELTQSDMSYITNLKDPSTLPVEFGGTIDDKEAYYEGLADDMMSDKRLIPALDRLKNEILRRNGYSKIC</sequence>
<dbReference type="InterPro" id="IPR001251">
    <property type="entry name" value="CRAL-TRIO_dom"/>
</dbReference>
<reference evidence="2 3" key="1">
    <citation type="submission" date="2015-12" db="EMBL/GenBank/DDBJ databases">
        <title>The genome of Folsomia candida.</title>
        <authorList>
            <person name="Faddeeva A."/>
            <person name="Derks M.F."/>
            <person name="Anvar Y."/>
            <person name="Smit S."/>
            <person name="Van Straalen N."/>
            <person name="Roelofs D."/>
        </authorList>
    </citation>
    <scope>NUCLEOTIDE SEQUENCE [LARGE SCALE GENOMIC DNA]</scope>
    <source>
        <strain evidence="2 3">VU population</strain>
        <tissue evidence="2">Whole body</tissue>
    </source>
</reference>
<evidence type="ECO:0000259" key="1">
    <source>
        <dbReference type="PROSITE" id="PS50191"/>
    </source>
</evidence>
<dbReference type="PANTHER" id="PTHR10174:SF130">
    <property type="entry name" value="ALPHA-TOCOPHEROL TRANSFER PROTEIN-LIKE"/>
    <property type="match status" value="1"/>
</dbReference>
<dbReference type="GO" id="GO:1902936">
    <property type="term" value="F:phosphatidylinositol bisphosphate binding"/>
    <property type="evidence" value="ECO:0007669"/>
    <property type="project" value="TreeGrafter"/>
</dbReference>
<dbReference type="Gene3D" id="3.40.525.10">
    <property type="entry name" value="CRAL-TRIO lipid binding domain"/>
    <property type="match status" value="1"/>
</dbReference>